<organism evidence="1 2">
    <name type="scientific">Niveibacterium umoris</name>
    <dbReference type="NCBI Taxonomy" id="1193620"/>
    <lineage>
        <taxon>Bacteria</taxon>
        <taxon>Pseudomonadati</taxon>
        <taxon>Pseudomonadota</taxon>
        <taxon>Betaproteobacteria</taxon>
        <taxon>Rhodocyclales</taxon>
        <taxon>Rhodocyclaceae</taxon>
        <taxon>Niveibacterium</taxon>
    </lineage>
</organism>
<gene>
    <name evidence="1" type="ORF">GGR36_003278</name>
</gene>
<accession>A0A840BQI6</accession>
<dbReference type="Gene3D" id="3.30.530.20">
    <property type="match status" value="1"/>
</dbReference>
<keyword evidence="2" id="KW-1185">Reference proteome</keyword>
<evidence type="ECO:0008006" key="3">
    <source>
        <dbReference type="Google" id="ProtNLM"/>
    </source>
</evidence>
<dbReference type="RefSeq" id="WP_183635841.1">
    <property type="nucleotide sequence ID" value="NZ_BAABLE010000005.1"/>
</dbReference>
<name>A0A840BQI6_9RHOO</name>
<dbReference type="InterPro" id="IPR023393">
    <property type="entry name" value="START-like_dom_sf"/>
</dbReference>
<reference evidence="1 2" key="1">
    <citation type="submission" date="2020-08" db="EMBL/GenBank/DDBJ databases">
        <title>Genomic Encyclopedia of Type Strains, Phase IV (KMG-IV): sequencing the most valuable type-strain genomes for metagenomic binning, comparative biology and taxonomic classification.</title>
        <authorList>
            <person name="Goeker M."/>
        </authorList>
    </citation>
    <scope>NUCLEOTIDE SEQUENCE [LARGE SCALE GENOMIC DNA]</scope>
    <source>
        <strain evidence="1 2">DSM 106739</strain>
    </source>
</reference>
<dbReference type="Pfam" id="PF08982">
    <property type="entry name" value="AtaL"/>
    <property type="match status" value="1"/>
</dbReference>
<dbReference type="AlphaFoldDB" id="A0A840BQI6"/>
<protein>
    <recommendedName>
        <fullName evidence="3">DUF1857 domain-containing protein</fullName>
    </recommendedName>
</protein>
<comment type="caution">
    <text evidence="1">The sequence shown here is derived from an EMBL/GenBank/DDBJ whole genome shotgun (WGS) entry which is preliminary data.</text>
</comment>
<dbReference type="Proteomes" id="UP000561045">
    <property type="component" value="Unassembled WGS sequence"/>
</dbReference>
<evidence type="ECO:0000313" key="2">
    <source>
        <dbReference type="Proteomes" id="UP000561045"/>
    </source>
</evidence>
<evidence type="ECO:0000313" key="1">
    <source>
        <dbReference type="EMBL" id="MBB4013932.1"/>
    </source>
</evidence>
<dbReference type="EMBL" id="JACIET010000002">
    <property type="protein sequence ID" value="MBB4013932.1"/>
    <property type="molecule type" value="Genomic_DNA"/>
</dbReference>
<dbReference type="SUPFAM" id="SSF55961">
    <property type="entry name" value="Bet v1-like"/>
    <property type="match status" value="1"/>
</dbReference>
<dbReference type="CDD" id="cd08863">
    <property type="entry name" value="SRPBCC_DUF1857"/>
    <property type="match status" value="1"/>
</dbReference>
<sequence>MQFEHVVVINDPLEPLADTLTREQVWAGLMWRVEDPCAFQPALVGCEILSRVGSQVERVLDFGNFRMRDTVHLDTERSVRFESEAEGARPAARLAVTIEEPGEGLMVLRFAYSTTLDDTSEGRDGEYAAYVKAAYHAADIDTVRLIRELAARSHRH</sequence>
<dbReference type="InterPro" id="IPR015075">
    <property type="entry name" value="AtaL"/>
</dbReference>
<proteinExistence type="predicted"/>